<evidence type="ECO:0000256" key="6">
    <source>
        <dbReference type="SAM" id="Phobius"/>
    </source>
</evidence>
<keyword evidence="5 6" id="KW-0472">Membrane</keyword>
<dbReference type="PANTHER" id="PTHR42770">
    <property type="entry name" value="AMINO ACID TRANSPORTER-RELATED"/>
    <property type="match status" value="1"/>
</dbReference>
<dbReference type="GO" id="GO:0005886">
    <property type="term" value="C:plasma membrane"/>
    <property type="evidence" value="ECO:0007669"/>
    <property type="project" value="UniProtKB-SubCell"/>
</dbReference>
<dbReference type="PANTHER" id="PTHR42770:SF7">
    <property type="entry name" value="MEMBRANE PROTEIN"/>
    <property type="match status" value="1"/>
</dbReference>
<feature type="transmembrane region" description="Helical" evidence="6">
    <location>
        <begin position="414"/>
        <end position="433"/>
    </location>
</feature>
<dbReference type="VEuPathDB" id="FungiDB:AeMF1_009657"/>
<evidence type="ECO:0000313" key="7">
    <source>
        <dbReference type="EMBL" id="KAF0730625.1"/>
    </source>
</evidence>
<feature type="transmembrane region" description="Helical" evidence="6">
    <location>
        <begin position="323"/>
        <end position="342"/>
    </location>
</feature>
<name>A0A6G0WT72_9STRA</name>
<evidence type="ECO:0000256" key="4">
    <source>
        <dbReference type="ARBA" id="ARBA00022989"/>
    </source>
</evidence>
<evidence type="ECO:0008006" key="9">
    <source>
        <dbReference type="Google" id="ProtNLM"/>
    </source>
</evidence>
<evidence type="ECO:0000256" key="5">
    <source>
        <dbReference type="ARBA" id="ARBA00023136"/>
    </source>
</evidence>
<feature type="transmembrane region" description="Helical" evidence="6">
    <location>
        <begin position="278"/>
        <end position="302"/>
    </location>
</feature>
<feature type="transmembrane region" description="Helical" evidence="6">
    <location>
        <begin position="119"/>
        <end position="139"/>
    </location>
</feature>
<dbReference type="Pfam" id="PF13520">
    <property type="entry name" value="AA_permease_2"/>
    <property type="match status" value="1"/>
</dbReference>
<dbReference type="EMBL" id="VJMJ01000153">
    <property type="protein sequence ID" value="KAF0730625.1"/>
    <property type="molecule type" value="Genomic_DNA"/>
</dbReference>
<evidence type="ECO:0000256" key="1">
    <source>
        <dbReference type="ARBA" id="ARBA00004651"/>
    </source>
</evidence>
<dbReference type="AlphaFoldDB" id="A0A6G0WT72"/>
<dbReference type="PIRSF" id="PIRSF006060">
    <property type="entry name" value="AA_transporter"/>
    <property type="match status" value="1"/>
</dbReference>
<accession>A0A6G0WT72</accession>
<dbReference type="GO" id="GO:0022857">
    <property type="term" value="F:transmembrane transporter activity"/>
    <property type="evidence" value="ECO:0007669"/>
    <property type="project" value="InterPro"/>
</dbReference>
<keyword evidence="4 6" id="KW-1133">Transmembrane helix</keyword>
<feature type="transmembrane region" description="Helical" evidence="6">
    <location>
        <begin position="73"/>
        <end position="99"/>
    </location>
</feature>
<proteinExistence type="predicted"/>
<keyword evidence="3 6" id="KW-0812">Transmembrane</keyword>
<organism evidence="7 8">
    <name type="scientific">Aphanomyces euteiches</name>
    <dbReference type="NCBI Taxonomy" id="100861"/>
    <lineage>
        <taxon>Eukaryota</taxon>
        <taxon>Sar</taxon>
        <taxon>Stramenopiles</taxon>
        <taxon>Oomycota</taxon>
        <taxon>Saprolegniomycetes</taxon>
        <taxon>Saprolegniales</taxon>
        <taxon>Verrucalvaceae</taxon>
        <taxon>Aphanomyces</taxon>
    </lineage>
</organism>
<dbReference type="InterPro" id="IPR050367">
    <property type="entry name" value="APC_superfamily"/>
</dbReference>
<sequence length="500" mass="54484">MSTPRTWKSSRVSQVWAFGFVAVIGGQSFAWNTGLVAGTVSYGMGVVLMGMAYLCMVLSIAEVSSVISFPGGVYGLARCTVGFYFGFLAGCCELLEYTLFVTTGNLTISQILSNRWPALLPYTPLIWLINQTITFGVVLIGGRLFWRVIVVVAIVVAMILFLYYFSAMSYADMATYSGGMDNACHGGFPQFLAVLPQASWMFSGIESLSTLSNDVTDPKHLIPRGQVASMCTLLVLSWCNYITSISLPPGALGLPSVVATMNGGFTAAFNISDATSSLLMLPSTLSMTICFGLAASNILVAMAQSKLMPSMLAKSHPRLETNVNARLVILAVSSGMCFWLLYDANVNMTIYNICIVFGFIAYIVQCASFIYLRRRHKRMKRLFVSPVGIPGAVFAMAVFGLSGMFVVFCQEDHYVVLTASTAILVLLSIYYHLFAKHRQTISPDEHAFLFAHVAKFNVKPKQKSSLKLLTKATWRYIGLVSPTSSNALRNIRVQPAAGVS</sequence>
<feature type="transmembrane region" description="Helical" evidence="6">
    <location>
        <begin position="40"/>
        <end position="61"/>
    </location>
</feature>
<evidence type="ECO:0000313" key="8">
    <source>
        <dbReference type="Proteomes" id="UP000481153"/>
    </source>
</evidence>
<dbReference type="Proteomes" id="UP000481153">
    <property type="component" value="Unassembled WGS sequence"/>
</dbReference>
<dbReference type="Gene3D" id="1.20.1740.10">
    <property type="entry name" value="Amino acid/polyamine transporter I"/>
    <property type="match status" value="1"/>
</dbReference>
<protein>
    <recommendedName>
        <fullName evidence="9">Amino acid permease/ SLC12A domain-containing protein</fullName>
    </recommendedName>
</protein>
<keyword evidence="8" id="KW-1185">Reference proteome</keyword>
<comment type="subcellular location">
    <subcellularLocation>
        <location evidence="1">Cell membrane</location>
        <topology evidence="1">Multi-pass membrane protein</topology>
    </subcellularLocation>
</comment>
<comment type="caution">
    <text evidence="7">The sequence shown here is derived from an EMBL/GenBank/DDBJ whole genome shotgun (WGS) entry which is preliminary data.</text>
</comment>
<gene>
    <name evidence="7" type="ORF">Ae201684_012044</name>
</gene>
<feature type="transmembrane region" description="Helical" evidence="6">
    <location>
        <begin position="348"/>
        <end position="371"/>
    </location>
</feature>
<evidence type="ECO:0000256" key="2">
    <source>
        <dbReference type="ARBA" id="ARBA00022475"/>
    </source>
</evidence>
<keyword evidence="2" id="KW-1003">Cell membrane</keyword>
<evidence type="ECO:0000256" key="3">
    <source>
        <dbReference type="ARBA" id="ARBA00022692"/>
    </source>
</evidence>
<dbReference type="InterPro" id="IPR002293">
    <property type="entry name" value="AA/rel_permease1"/>
</dbReference>
<feature type="transmembrane region" description="Helical" evidence="6">
    <location>
        <begin position="144"/>
        <end position="165"/>
    </location>
</feature>
<feature type="transmembrane region" description="Helical" evidence="6">
    <location>
        <begin position="383"/>
        <end position="408"/>
    </location>
</feature>
<reference evidence="7 8" key="1">
    <citation type="submission" date="2019-07" db="EMBL/GenBank/DDBJ databases">
        <title>Genomics analysis of Aphanomyces spp. identifies a new class of oomycete effector associated with host adaptation.</title>
        <authorList>
            <person name="Gaulin E."/>
        </authorList>
    </citation>
    <scope>NUCLEOTIDE SEQUENCE [LARGE SCALE GENOMIC DNA]</scope>
    <source>
        <strain evidence="7 8">ATCC 201684</strain>
    </source>
</reference>